<evidence type="ECO:0000313" key="10">
    <source>
        <dbReference type="Proteomes" id="UP000429232"/>
    </source>
</evidence>
<evidence type="ECO:0000256" key="6">
    <source>
        <dbReference type="ARBA" id="ARBA00023237"/>
    </source>
</evidence>
<dbReference type="RefSeq" id="WP_157522512.1">
    <property type="nucleotide sequence ID" value="NZ_CP066775.1"/>
</dbReference>
<dbReference type="Gene3D" id="2.170.130.10">
    <property type="entry name" value="TonB-dependent receptor, plug domain"/>
    <property type="match status" value="1"/>
</dbReference>
<dbReference type="KEGG" id="mgik:GO620_002265"/>
<dbReference type="GO" id="GO:0009279">
    <property type="term" value="C:cell outer membrane"/>
    <property type="evidence" value="ECO:0007669"/>
    <property type="project" value="UniProtKB-SubCell"/>
</dbReference>
<dbReference type="InterPro" id="IPR023996">
    <property type="entry name" value="TonB-dep_OMP_SusC/RagA"/>
</dbReference>
<evidence type="ECO:0000256" key="3">
    <source>
        <dbReference type="ARBA" id="ARBA00022452"/>
    </source>
</evidence>
<evidence type="ECO:0000256" key="7">
    <source>
        <dbReference type="PROSITE-ProRule" id="PRU01360"/>
    </source>
</evidence>
<dbReference type="PROSITE" id="PS52016">
    <property type="entry name" value="TONB_DEPENDENT_REC_3"/>
    <property type="match status" value="1"/>
</dbReference>
<dbReference type="Pfam" id="PF13715">
    <property type="entry name" value="CarbopepD_reg_2"/>
    <property type="match status" value="1"/>
</dbReference>
<dbReference type="SUPFAM" id="SSF49464">
    <property type="entry name" value="Carboxypeptidase regulatory domain-like"/>
    <property type="match status" value="1"/>
</dbReference>
<comment type="similarity">
    <text evidence="7">Belongs to the TonB-dependent receptor family.</text>
</comment>
<dbReference type="EMBL" id="CP066775">
    <property type="protein sequence ID" value="QQL50301.1"/>
    <property type="molecule type" value="Genomic_DNA"/>
</dbReference>
<keyword evidence="5 7" id="KW-0472">Membrane</keyword>
<dbReference type="InterPro" id="IPR008969">
    <property type="entry name" value="CarboxyPept-like_regulatory"/>
</dbReference>
<dbReference type="Gene3D" id="2.60.40.1120">
    <property type="entry name" value="Carboxypeptidase-like, regulatory domain"/>
    <property type="match status" value="1"/>
</dbReference>
<dbReference type="NCBIfam" id="TIGR04057">
    <property type="entry name" value="SusC_RagA_signa"/>
    <property type="match status" value="1"/>
</dbReference>
<comment type="subcellular location">
    <subcellularLocation>
        <location evidence="1 7">Cell outer membrane</location>
        <topology evidence="1 7">Multi-pass membrane protein</topology>
    </subcellularLocation>
</comment>
<dbReference type="NCBIfam" id="TIGR04056">
    <property type="entry name" value="OMP_RagA_SusC"/>
    <property type="match status" value="1"/>
</dbReference>
<feature type="domain" description="TonB-dependent receptor plug" evidence="8">
    <location>
        <begin position="121"/>
        <end position="242"/>
    </location>
</feature>
<dbReference type="Gene3D" id="2.40.170.20">
    <property type="entry name" value="TonB-dependent receptor, beta-barrel domain"/>
    <property type="match status" value="1"/>
</dbReference>
<sequence length="1119" mass="122527">MKRRLPILLLTVCCLLFGRLQLYAQTVTVTGIVNDATRNETLPGVSVRVEGTTSGTVTDINGKYTIKVPATGAKLTFSYVGFETTTLPVNGKANLNVNLAPSAKSLTELVVVGYSTQTRDKNTASVAKLDTKQLVNTANSSPLAAIQGKIAGVSIPLSTGQPGDAPANIVIRGGSKTNVYGTGIGNANGNNYQTADGSSPLVVIDGVYRTLNDLNPDDIESLQVMKDAASTAPYGARGANGVIVVKTKSGKFGSGKANITFNYRMNREVPTGKLNYLSARDYLTLARTTVKNTSDPLDKNTLLNNAGFSAGTKVFTAKGQFGTSTYTTGLYDNLVAVEGQDYVNNLLANGYETMDDPINPGTKLIFADNHYQDLLWNTGTTNNYNFGIDGGNQTAAYNIGFNYINQAGTFVGTNYKRYSALGNFSFKATNNLQVNVSLNYQNLNPNYANAYTNELVRATRLTPLIRIFKDDGTPTTGEVLTARNRFHTLAYDTNDITTERVVSKVDLDWNIVKGLHYRPAVSYLMTDFNSQFSRKAFPDPIQFPTQRLKVDSTNIARQIMIDQVLQYDRTIKENHHFMVLGAFQYIKNTGTYSDIGSQRGSTDYITTINEPSVTTVNGVTVTNVTAFKSLQSINKSASFIGQLQYDYKAKYLFNAVVRRDGFSNFAPNNKYATFPSASVGWNVYKEAFWGTNNPVSTFKLRGSWGTAGSSDISLTDTYGNYTAVVYDQLSGIQRNNLSNPNLKWETTQTTDIAFDAGFFKDRIFLTVDYYNKLTKDRLDTKPLPAESPFSSIVFNNGTLQNKGIEIELQANVLRIGNFNWRTNFSYALNKQKIISLPYNGRALNRQGGGIIADPNTGKDIEVGGLAEGERPFGYYAWQVEKVFSTDAEAAAWNATHKDQIASIPGQTIGKRAGDYQFKDVNGDGIIDNRDLVFQGYKTPNVTGGMQNTFTYKSFTLRFNMDFSLGNVISNGNLGRELGQGRAYNEGAPVEALGPDIWQKPGDEGKKYARFSFADADFGQKNYIRQAASDVGTGSAYGSDVSTMITKGDFLAFRELYLSYDLPKSLLAKIHSTGLTVFVSGTNLGYLTAYKGLNPETFTGFDPGGYPRPRQYTLGASLRF</sequence>
<dbReference type="AlphaFoldDB" id="A0A6I4HU25"/>
<evidence type="ECO:0000256" key="4">
    <source>
        <dbReference type="ARBA" id="ARBA00022692"/>
    </source>
</evidence>
<evidence type="ECO:0000256" key="1">
    <source>
        <dbReference type="ARBA" id="ARBA00004571"/>
    </source>
</evidence>
<accession>A0A6I4HU25</accession>
<evidence type="ECO:0000256" key="5">
    <source>
        <dbReference type="ARBA" id="ARBA00023136"/>
    </source>
</evidence>
<protein>
    <submittedName>
        <fullName evidence="9">SusC/RagA family TonB-linked outer membrane protein</fullName>
    </submittedName>
</protein>
<evidence type="ECO:0000256" key="2">
    <source>
        <dbReference type="ARBA" id="ARBA00022448"/>
    </source>
</evidence>
<dbReference type="InterPro" id="IPR039426">
    <property type="entry name" value="TonB-dep_rcpt-like"/>
</dbReference>
<keyword evidence="2 7" id="KW-0813">Transport</keyword>
<dbReference type="Proteomes" id="UP000429232">
    <property type="component" value="Chromosome"/>
</dbReference>
<keyword evidence="10" id="KW-1185">Reference proteome</keyword>
<dbReference type="InterPro" id="IPR036942">
    <property type="entry name" value="Beta-barrel_TonB_sf"/>
</dbReference>
<reference evidence="9 10" key="1">
    <citation type="submission" date="2020-12" db="EMBL/GenBank/DDBJ databases">
        <title>HMF7856_wgs.fasta genome submission.</title>
        <authorList>
            <person name="Kang H."/>
            <person name="Kim H."/>
            <person name="Joh K."/>
        </authorList>
    </citation>
    <scope>NUCLEOTIDE SEQUENCE [LARGE SCALE GENOMIC DNA]</scope>
    <source>
        <strain evidence="9 10">HMF7856</strain>
    </source>
</reference>
<evidence type="ECO:0000313" key="9">
    <source>
        <dbReference type="EMBL" id="QQL50301.1"/>
    </source>
</evidence>
<dbReference type="InterPro" id="IPR037066">
    <property type="entry name" value="Plug_dom_sf"/>
</dbReference>
<keyword evidence="6 7" id="KW-0998">Cell outer membrane</keyword>
<proteinExistence type="inferred from homology"/>
<keyword evidence="3 7" id="KW-1134">Transmembrane beta strand</keyword>
<dbReference type="Pfam" id="PF07715">
    <property type="entry name" value="Plug"/>
    <property type="match status" value="1"/>
</dbReference>
<dbReference type="FunFam" id="2.60.40.1120:FF:000003">
    <property type="entry name" value="Outer membrane protein Omp121"/>
    <property type="match status" value="1"/>
</dbReference>
<organism evidence="9 10">
    <name type="scientific">Mucilaginibacter ginkgonis</name>
    <dbReference type="NCBI Taxonomy" id="2682091"/>
    <lineage>
        <taxon>Bacteria</taxon>
        <taxon>Pseudomonadati</taxon>
        <taxon>Bacteroidota</taxon>
        <taxon>Sphingobacteriia</taxon>
        <taxon>Sphingobacteriales</taxon>
        <taxon>Sphingobacteriaceae</taxon>
        <taxon>Mucilaginibacter</taxon>
    </lineage>
</organism>
<name>A0A6I4HU25_9SPHI</name>
<evidence type="ECO:0000259" key="8">
    <source>
        <dbReference type="Pfam" id="PF07715"/>
    </source>
</evidence>
<gene>
    <name evidence="9" type="ORF">GO620_002265</name>
</gene>
<dbReference type="SUPFAM" id="SSF56935">
    <property type="entry name" value="Porins"/>
    <property type="match status" value="1"/>
</dbReference>
<dbReference type="InterPro" id="IPR012910">
    <property type="entry name" value="Plug_dom"/>
</dbReference>
<dbReference type="InterPro" id="IPR023997">
    <property type="entry name" value="TonB-dep_OMP_SusC/RagA_CS"/>
</dbReference>
<keyword evidence="4 7" id="KW-0812">Transmembrane</keyword>